<dbReference type="PROSITE" id="PS50102">
    <property type="entry name" value="RRM"/>
    <property type="match status" value="2"/>
</dbReference>
<dbReference type="GO" id="GO:1990904">
    <property type="term" value="C:ribonucleoprotein complex"/>
    <property type="evidence" value="ECO:0007669"/>
    <property type="project" value="UniProtKB-KW"/>
</dbReference>
<dbReference type="PANTHER" id="PTHR13976">
    <property type="entry name" value="HETEROGENEOUS NUCLEAR RIBONUCLEOPROTEIN-RELATED"/>
    <property type="match status" value="1"/>
</dbReference>
<dbReference type="InterPro" id="IPR000504">
    <property type="entry name" value="RRM_dom"/>
</dbReference>
<gene>
    <name evidence="6" type="ORF">CEY00_Acc15111</name>
</gene>
<dbReference type="InterPro" id="IPR012677">
    <property type="entry name" value="Nucleotide-bd_a/b_plait_sf"/>
</dbReference>
<evidence type="ECO:0000256" key="3">
    <source>
        <dbReference type="PROSITE-ProRule" id="PRU00176"/>
    </source>
</evidence>
<evidence type="ECO:0000259" key="5">
    <source>
        <dbReference type="PROSITE" id="PS50102"/>
    </source>
</evidence>
<comment type="caution">
    <text evidence="6">The sequence shown here is derived from an EMBL/GenBank/DDBJ whole genome shotgun (WGS) entry which is preliminary data.</text>
</comment>
<dbReference type="OMA" id="WSCTAQD"/>
<keyword evidence="1" id="KW-0677">Repeat</keyword>
<accession>A0A2R6QTT7</accession>
<dbReference type="Gene3D" id="3.30.70.330">
    <property type="match status" value="3"/>
</dbReference>
<reference evidence="6 7" key="1">
    <citation type="submission" date="2017-07" db="EMBL/GenBank/DDBJ databases">
        <title>An improved, manually edited Actinidia chinensis var. chinensis (kiwifruit) genome highlights the challenges associated with draft genomes and gene prediction in plants.</title>
        <authorList>
            <person name="Pilkington S."/>
            <person name="Crowhurst R."/>
            <person name="Hilario E."/>
            <person name="Nardozza S."/>
            <person name="Fraser L."/>
            <person name="Peng Y."/>
            <person name="Gunaseelan K."/>
            <person name="Simpson R."/>
            <person name="Tahir J."/>
            <person name="Deroles S."/>
            <person name="Templeton K."/>
            <person name="Luo Z."/>
            <person name="Davy M."/>
            <person name="Cheng C."/>
            <person name="Mcneilage M."/>
            <person name="Scaglione D."/>
            <person name="Liu Y."/>
            <person name="Zhang Q."/>
            <person name="Datson P."/>
            <person name="De Silva N."/>
            <person name="Gardiner S."/>
            <person name="Bassett H."/>
            <person name="Chagne D."/>
            <person name="Mccallum J."/>
            <person name="Dzierzon H."/>
            <person name="Deng C."/>
            <person name="Wang Y.-Y."/>
            <person name="Barron N."/>
            <person name="Manako K."/>
            <person name="Bowen J."/>
            <person name="Foster T."/>
            <person name="Erridge Z."/>
            <person name="Tiffin H."/>
            <person name="Waite C."/>
            <person name="Davies K."/>
            <person name="Grierson E."/>
            <person name="Laing W."/>
            <person name="Kirk R."/>
            <person name="Chen X."/>
            <person name="Wood M."/>
            <person name="Montefiori M."/>
            <person name="Brummell D."/>
            <person name="Schwinn K."/>
            <person name="Catanach A."/>
            <person name="Fullerton C."/>
            <person name="Li D."/>
            <person name="Meiyalaghan S."/>
            <person name="Nieuwenhuizen N."/>
            <person name="Read N."/>
            <person name="Prakash R."/>
            <person name="Hunter D."/>
            <person name="Zhang H."/>
            <person name="Mckenzie M."/>
            <person name="Knabel M."/>
            <person name="Harris A."/>
            <person name="Allan A."/>
            <person name="Chen A."/>
            <person name="Janssen B."/>
            <person name="Plunkett B."/>
            <person name="Dwamena C."/>
            <person name="Voogd C."/>
            <person name="Leif D."/>
            <person name="Lafferty D."/>
            <person name="Souleyre E."/>
            <person name="Varkonyi-Gasic E."/>
            <person name="Gambi F."/>
            <person name="Hanley J."/>
            <person name="Yao J.-L."/>
            <person name="Cheung J."/>
            <person name="David K."/>
            <person name="Warren B."/>
            <person name="Marsh K."/>
            <person name="Snowden K."/>
            <person name="Lin-Wang K."/>
            <person name="Brian L."/>
            <person name="Martinez-Sanchez M."/>
            <person name="Wang M."/>
            <person name="Ileperuma N."/>
            <person name="Macnee N."/>
            <person name="Campin R."/>
            <person name="Mcatee P."/>
            <person name="Drummond R."/>
            <person name="Espley R."/>
            <person name="Ireland H."/>
            <person name="Wu R."/>
            <person name="Atkinson R."/>
            <person name="Karunairetnam S."/>
            <person name="Bulley S."/>
            <person name="Chunkath S."/>
            <person name="Hanley Z."/>
            <person name="Storey R."/>
            <person name="Thrimawithana A."/>
            <person name="Thomson S."/>
            <person name="David C."/>
            <person name="Testolin R."/>
        </authorList>
    </citation>
    <scope>NUCLEOTIDE SEQUENCE [LARGE SCALE GENOMIC DNA]</scope>
    <source>
        <strain evidence="7">cv. Red5</strain>
        <tissue evidence="6">Young leaf</tissue>
    </source>
</reference>
<dbReference type="FunCoup" id="A0A2R6QTT7">
    <property type="interactions" value="3466"/>
</dbReference>
<feature type="domain" description="RRM" evidence="5">
    <location>
        <begin position="179"/>
        <end position="256"/>
    </location>
</feature>
<feature type="region of interest" description="Disordered" evidence="4">
    <location>
        <begin position="153"/>
        <end position="172"/>
    </location>
</feature>
<feature type="non-terminal residue" evidence="6">
    <location>
        <position position="1"/>
    </location>
</feature>
<feature type="region of interest" description="Disordered" evidence="4">
    <location>
        <begin position="270"/>
        <end position="322"/>
    </location>
</feature>
<evidence type="ECO:0000256" key="4">
    <source>
        <dbReference type="SAM" id="MobiDB-lite"/>
    </source>
</evidence>
<dbReference type="Gramene" id="PSS14544">
    <property type="protein sequence ID" value="PSS14544"/>
    <property type="gene ID" value="CEY00_Acc15111"/>
</dbReference>
<dbReference type="Pfam" id="PF00076">
    <property type="entry name" value="RRM_1"/>
    <property type="match status" value="3"/>
</dbReference>
<name>A0A2R6QTT7_ACTCC</name>
<dbReference type="STRING" id="1590841.A0A2R6QTT7"/>
<reference evidence="7" key="2">
    <citation type="journal article" date="2018" name="BMC Genomics">
        <title>A manually annotated Actinidia chinensis var. chinensis (kiwifruit) genome highlights the challenges associated with draft genomes and gene prediction in plants.</title>
        <authorList>
            <person name="Pilkington S.M."/>
            <person name="Crowhurst R."/>
            <person name="Hilario E."/>
            <person name="Nardozza S."/>
            <person name="Fraser L."/>
            <person name="Peng Y."/>
            <person name="Gunaseelan K."/>
            <person name="Simpson R."/>
            <person name="Tahir J."/>
            <person name="Deroles S.C."/>
            <person name="Templeton K."/>
            <person name="Luo Z."/>
            <person name="Davy M."/>
            <person name="Cheng C."/>
            <person name="McNeilage M."/>
            <person name="Scaglione D."/>
            <person name="Liu Y."/>
            <person name="Zhang Q."/>
            <person name="Datson P."/>
            <person name="De Silva N."/>
            <person name="Gardiner S.E."/>
            <person name="Bassett H."/>
            <person name="Chagne D."/>
            <person name="McCallum J."/>
            <person name="Dzierzon H."/>
            <person name="Deng C."/>
            <person name="Wang Y.Y."/>
            <person name="Barron L."/>
            <person name="Manako K."/>
            <person name="Bowen J."/>
            <person name="Foster T.M."/>
            <person name="Erridge Z.A."/>
            <person name="Tiffin H."/>
            <person name="Waite C.N."/>
            <person name="Davies K.M."/>
            <person name="Grierson E.P."/>
            <person name="Laing W.A."/>
            <person name="Kirk R."/>
            <person name="Chen X."/>
            <person name="Wood M."/>
            <person name="Montefiori M."/>
            <person name="Brummell D.A."/>
            <person name="Schwinn K.E."/>
            <person name="Catanach A."/>
            <person name="Fullerton C."/>
            <person name="Li D."/>
            <person name="Meiyalaghan S."/>
            <person name="Nieuwenhuizen N."/>
            <person name="Read N."/>
            <person name="Prakash R."/>
            <person name="Hunter D."/>
            <person name="Zhang H."/>
            <person name="McKenzie M."/>
            <person name="Knabel M."/>
            <person name="Harris A."/>
            <person name="Allan A.C."/>
            <person name="Gleave A."/>
            <person name="Chen A."/>
            <person name="Janssen B.J."/>
            <person name="Plunkett B."/>
            <person name="Ampomah-Dwamena C."/>
            <person name="Voogd C."/>
            <person name="Leif D."/>
            <person name="Lafferty D."/>
            <person name="Souleyre E.J.F."/>
            <person name="Varkonyi-Gasic E."/>
            <person name="Gambi F."/>
            <person name="Hanley J."/>
            <person name="Yao J.L."/>
            <person name="Cheung J."/>
            <person name="David K.M."/>
            <person name="Warren B."/>
            <person name="Marsh K."/>
            <person name="Snowden K.C."/>
            <person name="Lin-Wang K."/>
            <person name="Brian L."/>
            <person name="Martinez-Sanchez M."/>
            <person name="Wang M."/>
            <person name="Ileperuma N."/>
            <person name="Macnee N."/>
            <person name="Campin R."/>
            <person name="McAtee P."/>
            <person name="Drummond R.S.M."/>
            <person name="Espley R.V."/>
            <person name="Ireland H.S."/>
            <person name="Wu R."/>
            <person name="Atkinson R.G."/>
            <person name="Karunairetnam S."/>
            <person name="Bulley S."/>
            <person name="Chunkath S."/>
            <person name="Hanley Z."/>
            <person name="Storey R."/>
            <person name="Thrimawithana A.H."/>
            <person name="Thomson S."/>
            <person name="David C."/>
            <person name="Testolin R."/>
            <person name="Huang H."/>
            <person name="Hellens R.P."/>
            <person name="Schaffer R.J."/>
        </authorList>
    </citation>
    <scope>NUCLEOTIDE SEQUENCE [LARGE SCALE GENOMIC DNA]</scope>
    <source>
        <strain evidence="7">cv. Red5</strain>
    </source>
</reference>
<evidence type="ECO:0000256" key="1">
    <source>
        <dbReference type="ARBA" id="ARBA00022737"/>
    </source>
</evidence>
<evidence type="ECO:0000313" key="7">
    <source>
        <dbReference type="Proteomes" id="UP000241394"/>
    </source>
</evidence>
<dbReference type="InParanoid" id="A0A2R6QTT7"/>
<dbReference type="EMBL" id="NKQK01000013">
    <property type="protein sequence ID" value="PSS14544.1"/>
    <property type="molecule type" value="Genomic_DNA"/>
</dbReference>
<dbReference type="SUPFAM" id="SSF54928">
    <property type="entry name" value="RNA-binding domain, RBD"/>
    <property type="match status" value="3"/>
</dbReference>
<dbReference type="GO" id="GO:0003723">
    <property type="term" value="F:RNA binding"/>
    <property type="evidence" value="ECO:0007669"/>
    <property type="project" value="UniProtKB-UniRule"/>
</dbReference>
<dbReference type="InterPro" id="IPR035979">
    <property type="entry name" value="RBD_domain_sf"/>
</dbReference>
<evidence type="ECO:0000256" key="2">
    <source>
        <dbReference type="ARBA" id="ARBA00022884"/>
    </source>
</evidence>
<dbReference type="AlphaFoldDB" id="A0A2R6QTT7"/>
<dbReference type="CDD" id="cd12254">
    <property type="entry name" value="RRM_hnRNPH_ESRPs_RBM12_like"/>
    <property type="match status" value="3"/>
</dbReference>
<evidence type="ECO:0000313" key="6">
    <source>
        <dbReference type="EMBL" id="PSS14544.1"/>
    </source>
</evidence>
<keyword evidence="6" id="KW-0687">Ribonucleoprotein</keyword>
<sequence>YGDIGYGRKMGLKRQRLMDQGPPYSCIGQQPPFPVVHGREMGLKRQRLMDKGPPLSCIVQQPPFPVVRLRGLPFDCSEADIVEFFHGLDIVDVLLVRKNDKFTGKAFCVLAYPLQVDFALQRNKQNIGRRYVEISRSKRQTYYKAIANEVSDSQGCAPHRSASRAKSSNDGKDSAEHTWVLLLKGLPFSAGKDDIMNFFNGFVLSENLIHITATSEGRPTGEAFVEFASEEDSKAAMERDGMTLGNRYIELFPSSHEDLNATVSRGRFDVNTRTKSSDEGNDSAEPVGVMPKSSDEGNDSAELEGVMPKSSNEGNDSAEPEGVVQMRGLPNSAELEVVMPKSSDEGNDSAELEVVMPKSSDEENNSAEPEAVMRMRGLPYAASKDDVLDFFKDFVVLEDSIHFTLNRKGRPTGEAFVGFASAEDSKAAMAKNRMTIGSRYIELFASSLDELNVALSRGR</sequence>
<feature type="domain" description="RRM" evidence="5">
    <location>
        <begin position="371"/>
        <end position="459"/>
    </location>
</feature>
<dbReference type="OrthoDB" id="431068at2759"/>
<dbReference type="Proteomes" id="UP000241394">
    <property type="component" value="Chromosome LG13"/>
</dbReference>
<organism evidence="6 7">
    <name type="scientific">Actinidia chinensis var. chinensis</name>
    <name type="common">Chinese soft-hair kiwi</name>
    <dbReference type="NCBI Taxonomy" id="1590841"/>
    <lineage>
        <taxon>Eukaryota</taxon>
        <taxon>Viridiplantae</taxon>
        <taxon>Streptophyta</taxon>
        <taxon>Embryophyta</taxon>
        <taxon>Tracheophyta</taxon>
        <taxon>Spermatophyta</taxon>
        <taxon>Magnoliopsida</taxon>
        <taxon>eudicotyledons</taxon>
        <taxon>Gunneridae</taxon>
        <taxon>Pentapetalae</taxon>
        <taxon>asterids</taxon>
        <taxon>Ericales</taxon>
        <taxon>Actinidiaceae</taxon>
        <taxon>Actinidia</taxon>
    </lineage>
</organism>
<proteinExistence type="predicted"/>
<dbReference type="InterPro" id="IPR050666">
    <property type="entry name" value="ESRP"/>
</dbReference>
<keyword evidence="2 3" id="KW-0694">RNA-binding</keyword>
<keyword evidence="7" id="KW-1185">Reference proteome</keyword>
<dbReference type="SMART" id="SM00360">
    <property type="entry name" value="RRM"/>
    <property type="match status" value="3"/>
</dbReference>
<protein>
    <submittedName>
        <fullName evidence="6">Heterogeneous nuclear ribonucleoprotein F, N-terminally processed like</fullName>
    </submittedName>
</protein>